<gene>
    <name evidence="1" type="ORF">EYF80_025508</name>
</gene>
<evidence type="ECO:0000313" key="2">
    <source>
        <dbReference type="Proteomes" id="UP000314294"/>
    </source>
</evidence>
<sequence length="75" mass="8143">MTGGWTQDSDSLSVASTTLTDSGFSFSVRSICVGVGLAKRFKLMSADASTLRCPLFSFTQATEKKDLETYTFKES</sequence>
<keyword evidence="2" id="KW-1185">Reference proteome</keyword>
<accession>A0A4Z2HEF6</accession>
<dbReference type="EMBL" id="SRLO01000256">
    <property type="protein sequence ID" value="TNN64257.1"/>
    <property type="molecule type" value="Genomic_DNA"/>
</dbReference>
<dbReference type="AlphaFoldDB" id="A0A4Z2HEF6"/>
<proteinExistence type="predicted"/>
<comment type="caution">
    <text evidence="1">The sequence shown here is derived from an EMBL/GenBank/DDBJ whole genome shotgun (WGS) entry which is preliminary data.</text>
</comment>
<reference evidence="1 2" key="1">
    <citation type="submission" date="2019-03" db="EMBL/GenBank/DDBJ databases">
        <title>First draft genome of Liparis tanakae, snailfish: a comprehensive survey of snailfish specific genes.</title>
        <authorList>
            <person name="Kim W."/>
            <person name="Song I."/>
            <person name="Jeong J.-H."/>
            <person name="Kim D."/>
            <person name="Kim S."/>
            <person name="Ryu S."/>
            <person name="Song J.Y."/>
            <person name="Lee S.K."/>
        </authorList>
    </citation>
    <scope>NUCLEOTIDE SEQUENCE [LARGE SCALE GENOMIC DNA]</scope>
    <source>
        <tissue evidence="1">Muscle</tissue>
    </source>
</reference>
<evidence type="ECO:0000313" key="1">
    <source>
        <dbReference type="EMBL" id="TNN64257.1"/>
    </source>
</evidence>
<dbReference type="Proteomes" id="UP000314294">
    <property type="component" value="Unassembled WGS sequence"/>
</dbReference>
<name>A0A4Z2HEF6_9TELE</name>
<protein>
    <submittedName>
        <fullName evidence="1">Uncharacterized protein</fullName>
    </submittedName>
</protein>
<organism evidence="1 2">
    <name type="scientific">Liparis tanakae</name>
    <name type="common">Tanaka's snailfish</name>
    <dbReference type="NCBI Taxonomy" id="230148"/>
    <lineage>
        <taxon>Eukaryota</taxon>
        <taxon>Metazoa</taxon>
        <taxon>Chordata</taxon>
        <taxon>Craniata</taxon>
        <taxon>Vertebrata</taxon>
        <taxon>Euteleostomi</taxon>
        <taxon>Actinopterygii</taxon>
        <taxon>Neopterygii</taxon>
        <taxon>Teleostei</taxon>
        <taxon>Neoteleostei</taxon>
        <taxon>Acanthomorphata</taxon>
        <taxon>Eupercaria</taxon>
        <taxon>Perciformes</taxon>
        <taxon>Cottioidei</taxon>
        <taxon>Cottales</taxon>
        <taxon>Liparidae</taxon>
        <taxon>Liparis</taxon>
    </lineage>
</organism>